<dbReference type="InterPro" id="IPR000717">
    <property type="entry name" value="PCI_dom"/>
</dbReference>
<dbReference type="InterPro" id="IPR014833">
    <property type="entry name" value="TnsA_N"/>
</dbReference>
<dbReference type="HOGENOM" id="CLU_100949_0_1_6"/>
<sequence>MRMYIRNLRKPSPNKNVFKFASAKVSETIMCESTLEFDACFHHEYNETIETFGSQPKGFYYRFEGKRLPYTPDAILHYIDGTTKFHEYKPYSKTFDPIFRAKFVAKKEAAQALGTELILVTDKQIRVNPILNNLKLLHRYSGIYGVTDIQRELLQLVRKSDNIQLADVASEYNLPIAETRSFLYSLINKGLIKADLNQDDLSCNPSVWCHA</sequence>
<dbReference type="InterPro" id="IPR036390">
    <property type="entry name" value="WH_DNA-bd_sf"/>
</dbReference>
<protein>
    <recommendedName>
        <fullName evidence="5">TnsA endonuclease N-terminal domain-containing protein</fullName>
    </recommendedName>
</protein>
<organism evidence="3 4">
    <name type="scientific">Shewanella piezotolerans (strain WP3 / JCM 13877)</name>
    <dbReference type="NCBI Taxonomy" id="225849"/>
    <lineage>
        <taxon>Bacteria</taxon>
        <taxon>Pseudomonadati</taxon>
        <taxon>Pseudomonadota</taxon>
        <taxon>Gammaproteobacteria</taxon>
        <taxon>Alteromonadales</taxon>
        <taxon>Shewanellaceae</taxon>
        <taxon>Shewanella</taxon>
    </lineage>
</organism>
<dbReference type="SUPFAM" id="SSF46785">
    <property type="entry name" value="Winged helix' DNA-binding domain"/>
    <property type="match status" value="1"/>
</dbReference>
<dbReference type="AlphaFoldDB" id="B8CJ42"/>
<dbReference type="Pfam" id="PF01399">
    <property type="entry name" value="PCI"/>
    <property type="match status" value="1"/>
</dbReference>
<evidence type="ECO:0000313" key="4">
    <source>
        <dbReference type="Proteomes" id="UP000000753"/>
    </source>
</evidence>
<proteinExistence type="predicted"/>
<dbReference type="EMBL" id="CP000472">
    <property type="protein sequence ID" value="ACJ27804.1"/>
    <property type="molecule type" value="Genomic_DNA"/>
</dbReference>
<dbReference type="Pfam" id="PF08722">
    <property type="entry name" value="Tn7_TnsA-like_N"/>
    <property type="match status" value="1"/>
</dbReference>
<dbReference type="eggNOG" id="ENOG5032QUD">
    <property type="taxonomic scope" value="Bacteria"/>
</dbReference>
<accession>B8CJ42</accession>
<dbReference type="STRING" id="225849.swp_1001"/>
<evidence type="ECO:0000259" key="2">
    <source>
        <dbReference type="Pfam" id="PF08722"/>
    </source>
</evidence>
<feature type="domain" description="TnsA endonuclease N-terminal" evidence="2">
    <location>
        <begin position="46"/>
        <end position="122"/>
    </location>
</feature>
<keyword evidence="4" id="KW-1185">Reference proteome</keyword>
<reference evidence="3 4" key="1">
    <citation type="journal article" date="2008" name="PLoS ONE">
        <title>Environmental adaptation: genomic analysis of the piezotolerant and psychrotolerant deep-sea iron reducing bacterium Shewanella piezotolerans WP3.</title>
        <authorList>
            <person name="Wang F."/>
            <person name="Wang J."/>
            <person name="Jian H."/>
            <person name="Zhang B."/>
            <person name="Li S."/>
            <person name="Wang F."/>
            <person name="Zeng X."/>
            <person name="Gao L."/>
            <person name="Bartlett D.H."/>
            <person name="Yu J."/>
            <person name="Hu S."/>
            <person name="Xiao X."/>
        </authorList>
    </citation>
    <scope>NUCLEOTIDE SEQUENCE [LARGE SCALE GENOMIC DNA]</scope>
    <source>
        <strain evidence="4">WP3 / JCM 13877</strain>
    </source>
</reference>
<dbReference type="KEGG" id="swp:swp_1001"/>
<gene>
    <name evidence="3" type="ordered locus">swp_1001</name>
</gene>
<evidence type="ECO:0000259" key="1">
    <source>
        <dbReference type="Pfam" id="PF01399"/>
    </source>
</evidence>
<feature type="domain" description="PCI" evidence="1">
    <location>
        <begin position="149"/>
        <end position="199"/>
    </location>
</feature>
<evidence type="ECO:0000313" key="3">
    <source>
        <dbReference type="EMBL" id="ACJ27804.1"/>
    </source>
</evidence>
<evidence type="ECO:0008006" key="5">
    <source>
        <dbReference type="Google" id="ProtNLM"/>
    </source>
</evidence>
<name>B8CJ42_SHEPW</name>
<dbReference type="Proteomes" id="UP000000753">
    <property type="component" value="Chromosome"/>
</dbReference>